<dbReference type="AlphaFoldDB" id="A0A644SWS5"/>
<dbReference type="Pfam" id="PF01553">
    <property type="entry name" value="Acyltransferase"/>
    <property type="match status" value="1"/>
</dbReference>
<dbReference type="EMBL" id="VSSQ01000008">
    <property type="protein sequence ID" value="MPL59063.1"/>
    <property type="molecule type" value="Genomic_DNA"/>
</dbReference>
<evidence type="ECO:0000259" key="4">
    <source>
        <dbReference type="SMART" id="SM00563"/>
    </source>
</evidence>
<dbReference type="InterPro" id="IPR002123">
    <property type="entry name" value="Plipid/glycerol_acylTrfase"/>
</dbReference>
<reference evidence="5" key="1">
    <citation type="submission" date="2019-08" db="EMBL/GenBank/DDBJ databases">
        <authorList>
            <person name="Kucharzyk K."/>
            <person name="Murdoch R.W."/>
            <person name="Higgins S."/>
            <person name="Loffler F."/>
        </authorList>
    </citation>
    <scope>NUCLEOTIDE SEQUENCE</scope>
</reference>
<gene>
    <name evidence="5" type="ORF">SDC9_04611</name>
</gene>
<organism evidence="5">
    <name type="scientific">bioreactor metagenome</name>
    <dbReference type="NCBI Taxonomy" id="1076179"/>
    <lineage>
        <taxon>unclassified sequences</taxon>
        <taxon>metagenomes</taxon>
        <taxon>ecological metagenomes</taxon>
    </lineage>
</organism>
<feature type="domain" description="Phospholipid/glycerol acyltransferase" evidence="4">
    <location>
        <begin position="73"/>
        <end position="193"/>
    </location>
</feature>
<keyword evidence="2" id="KW-0012">Acyltransferase</keyword>
<keyword evidence="3" id="KW-0472">Membrane</keyword>
<dbReference type="PANTHER" id="PTHR10434:SF11">
    <property type="entry name" value="1-ACYL-SN-GLYCEROL-3-PHOSPHATE ACYLTRANSFERASE"/>
    <property type="match status" value="1"/>
</dbReference>
<evidence type="ECO:0000256" key="3">
    <source>
        <dbReference type="SAM" id="Phobius"/>
    </source>
</evidence>
<keyword evidence="3" id="KW-1133">Transmembrane helix</keyword>
<evidence type="ECO:0000256" key="1">
    <source>
        <dbReference type="ARBA" id="ARBA00022679"/>
    </source>
</evidence>
<dbReference type="SUPFAM" id="SSF69593">
    <property type="entry name" value="Glycerol-3-phosphate (1)-acyltransferase"/>
    <property type="match status" value="1"/>
</dbReference>
<dbReference type="CDD" id="cd07989">
    <property type="entry name" value="LPLAT_AGPAT-like"/>
    <property type="match status" value="1"/>
</dbReference>
<accession>A0A644SWS5</accession>
<proteinExistence type="predicted"/>
<keyword evidence="3" id="KW-0812">Transmembrane</keyword>
<evidence type="ECO:0000313" key="5">
    <source>
        <dbReference type="EMBL" id="MPL59063.1"/>
    </source>
</evidence>
<feature type="transmembrane region" description="Helical" evidence="3">
    <location>
        <begin position="6"/>
        <end position="27"/>
    </location>
</feature>
<keyword evidence="1" id="KW-0808">Transferase</keyword>
<dbReference type="PANTHER" id="PTHR10434">
    <property type="entry name" value="1-ACYL-SN-GLYCEROL-3-PHOSPHATE ACYLTRANSFERASE"/>
    <property type="match status" value="1"/>
</dbReference>
<dbReference type="GO" id="GO:0006654">
    <property type="term" value="P:phosphatidic acid biosynthetic process"/>
    <property type="evidence" value="ECO:0007669"/>
    <property type="project" value="TreeGrafter"/>
</dbReference>
<dbReference type="SMART" id="SM00563">
    <property type="entry name" value="PlsC"/>
    <property type="match status" value="1"/>
</dbReference>
<dbReference type="GO" id="GO:0003841">
    <property type="term" value="F:1-acylglycerol-3-phosphate O-acyltransferase activity"/>
    <property type="evidence" value="ECO:0007669"/>
    <property type="project" value="TreeGrafter"/>
</dbReference>
<protein>
    <recommendedName>
        <fullName evidence="4">Phospholipid/glycerol acyltransferase domain-containing protein</fullName>
    </recommendedName>
</protein>
<name>A0A644SWS5_9ZZZZ</name>
<evidence type="ECO:0000256" key="2">
    <source>
        <dbReference type="ARBA" id="ARBA00023315"/>
    </source>
</evidence>
<comment type="caution">
    <text evidence="5">The sequence shown here is derived from an EMBL/GenBank/DDBJ whole genome shotgun (WGS) entry which is preliminary data.</text>
</comment>
<sequence>MTIVIILILLTVFTFWEIVLLLAIAVLPWRKAMKIAQYFEDKAIQKIFTTLSFYGGFRPRVESRLGEALPERFMVVSNHQSLLDIVVIMRTLPPWAKARFVAKRELGYGIPLISLILRVSGHSLVRRKGDALEAMRKVTRMAKRCRREGTIPVIFPEGTRSRTGALGRFHSAGYRKILEVEPIPILVAAMEGGWKIANIRDFLFNFGNIPFTASYLALLPAPHSKKEALETLEKSRKIIEASLEEQRKG</sequence>